<dbReference type="Proteomes" id="UP001213771">
    <property type="component" value="Unassembled WGS sequence"/>
</dbReference>
<dbReference type="RefSeq" id="WP_098548229.1">
    <property type="nucleotide sequence ID" value="NZ_JARAOX010000109.1"/>
</dbReference>
<protein>
    <recommendedName>
        <fullName evidence="1">UPF0342 protein PVE99_03025</fullName>
    </recommendedName>
</protein>
<sequence>MDVNLYDITHDFERILRRSNEFKSLKSIYREVNTEPETKQIFNKFYNLQMELQHKHMIGQKIMRDEIEEVQKIGEVVQRNEKIVRLIEAEQRMNMLIIELNKIITKPLQEIYGNFEGK</sequence>
<name>A0ABD4WMC8_PRIMG</name>
<gene>
    <name evidence="2" type="ORF">PVE99_03025</name>
</gene>
<comment type="caution">
    <text evidence="2">The sequence shown here is derived from an EMBL/GenBank/DDBJ whole genome shotgun (WGS) entry which is preliminary data.</text>
</comment>
<evidence type="ECO:0000313" key="3">
    <source>
        <dbReference type="Proteomes" id="UP001213771"/>
    </source>
</evidence>
<proteinExistence type="inferred from homology"/>
<accession>A0ABD4WMC8</accession>
<comment type="similarity">
    <text evidence="1">Belongs to the UPF0342 family.</text>
</comment>
<dbReference type="HAMAP" id="MF_01526">
    <property type="entry name" value="UPF0342"/>
    <property type="match status" value="1"/>
</dbReference>
<dbReference type="InterPro" id="IPR023378">
    <property type="entry name" value="YheA/YmcA-like_dom_sf"/>
</dbReference>
<evidence type="ECO:0000313" key="2">
    <source>
        <dbReference type="EMBL" id="MDD9781389.1"/>
    </source>
</evidence>
<dbReference type="SUPFAM" id="SSF158622">
    <property type="entry name" value="YheA/YmcA-like"/>
    <property type="match status" value="1"/>
</dbReference>
<dbReference type="Gene3D" id="1.20.1500.10">
    <property type="entry name" value="YheA/YmcA-like"/>
    <property type="match status" value="1"/>
</dbReference>
<evidence type="ECO:0000256" key="1">
    <source>
        <dbReference type="HAMAP-Rule" id="MF_01526"/>
    </source>
</evidence>
<dbReference type="InterPro" id="IPR010368">
    <property type="entry name" value="Com_YlbF"/>
</dbReference>
<dbReference type="Pfam" id="PF06133">
    <property type="entry name" value="Com_YlbF"/>
    <property type="match status" value="1"/>
</dbReference>
<dbReference type="AlphaFoldDB" id="A0ABD4WMC8"/>
<dbReference type="EMBL" id="JARAOX010000109">
    <property type="protein sequence ID" value="MDD9781389.1"/>
    <property type="molecule type" value="Genomic_DNA"/>
</dbReference>
<reference evidence="2 3" key="1">
    <citation type="submission" date="2023-02" db="EMBL/GenBank/DDBJ databases">
        <authorList>
            <person name="Olszewska D."/>
        </authorList>
    </citation>
    <scope>NUCLEOTIDE SEQUENCE [LARGE SCALE GENOMIC DNA]</scope>
    <source>
        <strain evidence="2 3">FDU301</strain>
    </source>
</reference>
<organism evidence="2 3">
    <name type="scientific">Priestia megaterium</name>
    <name type="common">Bacillus megaterium</name>
    <dbReference type="NCBI Taxonomy" id="1404"/>
    <lineage>
        <taxon>Bacteria</taxon>
        <taxon>Bacillati</taxon>
        <taxon>Bacillota</taxon>
        <taxon>Bacilli</taxon>
        <taxon>Bacillales</taxon>
        <taxon>Bacillaceae</taxon>
        <taxon>Priestia</taxon>
    </lineage>
</organism>